<dbReference type="GO" id="GO:0044780">
    <property type="term" value="P:bacterial-type flagellum assembly"/>
    <property type="evidence" value="ECO:0007669"/>
    <property type="project" value="InterPro"/>
</dbReference>
<reference evidence="7 8" key="1">
    <citation type="submission" date="2013-12" db="EMBL/GenBank/DDBJ databases">
        <title>Comparative genomics of Petrotoga isolates.</title>
        <authorList>
            <person name="Nesbo C.L."/>
            <person name="Charchuk R."/>
            <person name="Chow K."/>
        </authorList>
    </citation>
    <scope>NUCLEOTIDE SEQUENCE [LARGE SCALE GENOMIC DNA]</scope>
    <source>
        <strain evidence="7 8">DSM 10691</strain>
    </source>
</reference>
<organism evidence="7 8">
    <name type="scientific">Petrotoga miotherma DSM 10691</name>
    <dbReference type="NCBI Taxonomy" id="1434326"/>
    <lineage>
        <taxon>Bacteria</taxon>
        <taxon>Thermotogati</taxon>
        <taxon>Thermotogota</taxon>
        <taxon>Thermotogae</taxon>
        <taxon>Petrotogales</taxon>
        <taxon>Petrotogaceae</taxon>
        <taxon>Petrotoga</taxon>
    </lineage>
</organism>
<comment type="similarity">
    <text evidence="2 6">Belongs to the FliS family.</text>
</comment>
<dbReference type="InterPro" id="IPR036584">
    <property type="entry name" value="FliS_sf"/>
</dbReference>
<comment type="caution">
    <text evidence="7">The sequence shown here is derived from an EMBL/GenBank/DDBJ whole genome shotgun (WGS) entry which is preliminary data.</text>
</comment>
<keyword evidence="5" id="KW-0143">Chaperone</keyword>
<evidence type="ECO:0000256" key="5">
    <source>
        <dbReference type="ARBA" id="ARBA00023186"/>
    </source>
</evidence>
<keyword evidence="7" id="KW-0282">Flagellum</keyword>
<dbReference type="AlphaFoldDB" id="A0A2K1P987"/>
<keyword evidence="7" id="KW-0966">Cell projection</keyword>
<evidence type="ECO:0000313" key="7">
    <source>
        <dbReference type="EMBL" id="PNR99287.1"/>
    </source>
</evidence>
<dbReference type="PANTHER" id="PTHR34773">
    <property type="entry name" value="FLAGELLAR SECRETION CHAPERONE FLIS"/>
    <property type="match status" value="1"/>
</dbReference>
<gene>
    <name evidence="7" type="ORF">X928_07810</name>
</gene>
<dbReference type="RefSeq" id="WP_103079184.1">
    <property type="nucleotide sequence ID" value="NZ_AZRM01000037.1"/>
</dbReference>
<proteinExistence type="inferred from homology"/>
<protein>
    <recommendedName>
        <fullName evidence="6">Flagellar secretion chaperone FliS</fullName>
    </recommendedName>
</protein>
<evidence type="ECO:0000313" key="8">
    <source>
        <dbReference type="Proteomes" id="UP000236199"/>
    </source>
</evidence>
<name>A0A2K1P987_9BACT</name>
<evidence type="ECO:0000256" key="6">
    <source>
        <dbReference type="PIRNR" id="PIRNR039090"/>
    </source>
</evidence>
<keyword evidence="8" id="KW-1185">Reference proteome</keyword>
<keyword evidence="4 6" id="KW-1005">Bacterial flagellum biogenesis</keyword>
<keyword evidence="3 6" id="KW-0963">Cytoplasm</keyword>
<comment type="subcellular location">
    <subcellularLocation>
        <location evidence="1 6">Cytoplasm</location>
        <location evidence="1 6">Cytosol</location>
    </subcellularLocation>
</comment>
<evidence type="ECO:0000256" key="4">
    <source>
        <dbReference type="ARBA" id="ARBA00022795"/>
    </source>
</evidence>
<dbReference type="GO" id="GO:0071973">
    <property type="term" value="P:bacterial-type flagellum-dependent cell motility"/>
    <property type="evidence" value="ECO:0007669"/>
    <property type="project" value="TreeGrafter"/>
</dbReference>
<evidence type="ECO:0000256" key="2">
    <source>
        <dbReference type="ARBA" id="ARBA00008787"/>
    </source>
</evidence>
<dbReference type="Pfam" id="PF02561">
    <property type="entry name" value="FliS"/>
    <property type="match status" value="1"/>
</dbReference>
<keyword evidence="7" id="KW-0969">Cilium</keyword>
<evidence type="ECO:0000256" key="1">
    <source>
        <dbReference type="ARBA" id="ARBA00004514"/>
    </source>
</evidence>
<dbReference type="SUPFAM" id="SSF101116">
    <property type="entry name" value="Flagellar export chaperone FliS"/>
    <property type="match status" value="1"/>
</dbReference>
<dbReference type="Gene3D" id="1.20.120.340">
    <property type="entry name" value="Flagellar protein FliS"/>
    <property type="match status" value="1"/>
</dbReference>
<evidence type="ECO:0000256" key="3">
    <source>
        <dbReference type="ARBA" id="ARBA00022490"/>
    </source>
</evidence>
<dbReference type="GO" id="GO:0005829">
    <property type="term" value="C:cytosol"/>
    <property type="evidence" value="ECO:0007669"/>
    <property type="project" value="UniProtKB-SubCell"/>
</dbReference>
<dbReference type="EMBL" id="AZRM01000037">
    <property type="protein sequence ID" value="PNR99287.1"/>
    <property type="molecule type" value="Genomic_DNA"/>
</dbReference>
<accession>A0A2K1P987</accession>
<dbReference type="Proteomes" id="UP000236199">
    <property type="component" value="Unassembled WGS sequence"/>
</dbReference>
<dbReference type="PIRSF" id="PIRSF039090">
    <property type="entry name" value="Flis"/>
    <property type="match status" value="1"/>
</dbReference>
<dbReference type="PANTHER" id="PTHR34773:SF1">
    <property type="entry name" value="FLAGELLAR SECRETION CHAPERONE FLIS"/>
    <property type="match status" value="1"/>
</dbReference>
<dbReference type="CDD" id="cd16098">
    <property type="entry name" value="FliS"/>
    <property type="match status" value="1"/>
</dbReference>
<dbReference type="NCBIfam" id="TIGR00208">
    <property type="entry name" value="fliS"/>
    <property type="match status" value="1"/>
</dbReference>
<dbReference type="InterPro" id="IPR003713">
    <property type="entry name" value="FliS"/>
</dbReference>
<dbReference type="OrthoDB" id="1524959at2"/>
<sequence>MYNNNQNANYYFENGIKTASPAKLVELLYQNSIERINKAIKAIESKNFSEANKQIIRVEDIVTELNVSLNLEKGGEVAKNLRALYNYMYQRLLESNTKKDIEILKEVRSLLQELLDTWKELLKKEAKTSRELNAKSVDPKFDLQY</sequence>